<dbReference type="AlphaFoldDB" id="A0A922I2N6"/>
<accession>A0A922I2N6</accession>
<organism evidence="1 2">
    <name type="scientific">Dermatophagoides farinae</name>
    <name type="common">American house dust mite</name>
    <dbReference type="NCBI Taxonomy" id="6954"/>
    <lineage>
        <taxon>Eukaryota</taxon>
        <taxon>Metazoa</taxon>
        <taxon>Ecdysozoa</taxon>
        <taxon>Arthropoda</taxon>
        <taxon>Chelicerata</taxon>
        <taxon>Arachnida</taxon>
        <taxon>Acari</taxon>
        <taxon>Acariformes</taxon>
        <taxon>Sarcoptiformes</taxon>
        <taxon>Astigmata</taxon>
        <taxon>Psoroptidia</taxon>
        <taxon>Analgoidea</taxon>
        <taxon>Pyroglyphidae</taxon>
        <taxon>Dermatophagoidinae</taxon>
        <taxon>Dermatophagoides</taxon>
    </lineage>
</organism>
<evidence type="ECO:0000313" key="1">
    <source>
        <dbReference type="EMBL" id="KAH9520906.1"/>
    </source>
</evidence>
<reference evidence="1" key="1">
    <citation type="submission" date="2013-05" db="EMBL/GenBank/DDBJ databases">
        <authorList>
            <person name="Yim A.K.Y."/>
            <person name="Chan T.F."/>
            <person name="Ji K.M."/>
            <person name="Liu X.Y."/>
            <person name="Zhou J.W."/>
            <person name="Li R.Q."/>
            <person name="Yang K.Y."/>
            <person name="Li J."/>
            <person name="Li M."/>
            <person name="Law P.T.W."/>
            <person name="Wu Y.L."/>
            <person name="Cai Z.L."/>
            <person name="Qin H."/>
            <person name="Bao Y."/>
            <person name="Leung R.K.K."/>
            <person name="Ng P.K.S."/>
            <person name="Zou J."/>
            <person name="Zhong X.J."/>
            <person name="Ran P.X."/>
            <person name="Zhong N.S."/>
            <person name="Liu Z.G."/>
            <person name="Tsui S.K.W."/>
        </authorList>
    </citation>
    <scope>NUCLEOTIDE SEQUENCE</scope>
    <source>
        <strain evidence="1">Derf</strain>
        <tissue evidence="1">Whole organism</tissue>
    </source>
</reference>
<keyword evidence="2" id="KW-1185">Reference proteome</keyword>
<evidence type="ECO:0000313" key="2">
    <source>
        <dbReference type="Proteomes" id="UP000790347"/>
    </source>
</evidence>
<reference evidence="1" key="2">
    <citation type="journal article" date="2022" name="Res Sq">
        <title>Comparative Genomics Reveals Insights into the Divergent Evolution of Astigmatic Mites and Household Pest Adaptations.</title>
        <authorList>
            <person name="Xiong Q."/>
            <person name="Wan A.T.-Y."/>
            <person name="Liu X.-Y."/>
            <person name="Fung C.S.-H."/>
            <person name="Xiao X."/>
            <person name="Malainual N."/>
            <person name="Hou J."/>
            <person name="Wang L."/>
            <person name="Wang M."/>
            <person name="Yang K."/>
            <person name="Cui Y."/>
            <person name="Leung E."/>
            <person name="Nong W."/>
            <person name="Shin S.-K."/>
            <person name="Au S."/>
            <person name="Jeong K.Y."/>
            <person name="Chew F.T."/>
            <person name="Hui J."/>
            <person name="Leung T.F."/>
            <person name="Tungtrongchitr A."/>
            <person name="Zhong N."/>
            <person name="Liu Z."/>
            <person name="Tsui S."/>
        </authorList>
    </citation>
    <scope>NUCLEOTIDE SEQUENCE</scope>
    <source>
        <strain evidence="1">Derf</strain>
        <tissue evidence="1">Whole organism</tissue>
    </source>
</reference>
<gene>
    <name evidence="1" type="ORF">DERF_004587</name>
</gene>
<comment type="caution">
    <text evidence="1">The sequence shown here is derived from an EMBL/GenBank/DDBJ whole genome shotgun (WGS) entry which is preliminary data.</text>
</comment>
<name>A0A922I2N6_DERFA</name>
<dbReference type="EMBL" id="ASGP02000002">
    <property type="protein sequence ID" value="KAH9520906.1"/>
    <property type="molecule type" value="Genomic_DNA"/>
</dbReference>
<dbReference type="Proteomes" id="UP000790347">
    <property type="component" value="Unassembled WGS sequence"/>
</dbReference>
<proteinExistence type="predicted"/>
<sequence length="244" mass="28854">MMSQYIKNTISFSFYLISRINYIVNIIVEKKMEPNSDDPNIPTYKTRVCHILEFTDIENSTSYNCFEAVNDHGIPIMDVPLVLYSTEPIELEEDDGGLTNDQQVTFTIHRSPREPTRYSATVYLGPPDNRRNDCCEVSIPGLVHLIRQQNGSFEVKRIINSYKRVSISKILNKTYKEIVWLMNISYRQNEWKKRPPEKKWTKRKTKKQNSISNFEVLLDFYLKQQIINENKFRFAHFDLINIEK</sequence>
<protein>
    <submittedName>
        <fullName evidence="1">Uncharacterized protein</fullName>
    </submittedName>
</protein>